<evidence type="ECO:0000313" key="1">
    <source>
        <dbReference type="EMBL" id="AXQ69706.1"/>
    </source>
</evidence>
<gene>
    <name evidence="1" type="ORF">CcrSC_gp124</name>
</gene>
<reference evidence="1" key="2">
    <citation type="submission" date="2021-07" db="EMBL/GenBank/DDBJ databases">
        <title>Giant CbK-like Caulobacter bacteriophages have genetically divergent genomes.</title>
        <authorList>
            <person name="Wilson K."/>
            <person name="Ely B."/>
        </authorList>
    </citation>
    <scope>NUCLEOTIDE SEQUENCE</scope>
</reference>
<dbReference type="EMBL" id="MH588547">
    <property type="protein sequence ID" value="AXQ69706.1"/>
    <property type="molecule type" value="Genomic_DNA"/>
</dbReference>
<sequence>MSKLSASFVGNGGAIPDQPLARPKLLLYVETALFSDTGGAFPDPSGIMDGRAELFADTSGSIWENGAYGLQATLFANAVANMSFGDDVIAVADDASTACDAIGGAIDESIEAILDIPKLLAITEAQLAELGEAFRNAGLDPEQPDDPDDVNFVLIFNANL</sequence>
<protein>
    <submittedName>
        <fullName evidence="1">Uncharacterized protein</fullName>
    </submittedName>
</protein>
<reference evidence="1" key="1">
    <citation type="submission" date="2018-07" db="EMBL/GenBank/DDBJ databases">
        <authorList>
            <person name="Wilson K.M."/>
            <person name="Ely B."/>
        </authorList>
    </citation>
    <scope>NUCLEOTIDE SEQUENCE</scope>
</reference>
<name>A0A385EDE1_9CAUD</name>
<dbReference type="Proteomes" id="UP000259683">
    <property type="component" value="Segment"/>
</dbReference>
<accession>A0A385EDE1</accession>
<keyword evidence="2" id="KW-1185">Reference proteome</keyword>
<organism evidence="1 2">
    <name type="scientific">Caulobacter phage CcrSC</name>
    <dbReference type="NCBI Taxonomy" id="2283272"/>
    <lineage>
        <taxon>Viruses</taxon>
        <taxon>Duplodnaviria</taxon>
        <taxon>Heunggongvirae</taxon>
        <taxon>Uroviricota</taxon>
        <taxon>Caudoviricetes</taxon>
        <taxon>Jeanschmidtviridae</taxon>
        <taxon>Bertelyvirus</taxon>
        <taxon>Bertelyvirus SC</taxon>
    </lineage>
</organism>
<proteinExistence type="predicted"/>
<evidence type="ECO:0000313" key="2">
    <source>
        <dbReference type="Proteomes" id="UP000259683"/>
    </source>
</evidence>